<dbReference type="Proteomes" id="UP000648908">
    <property type="component" value="Unassembled WGS sequence"/>
</dbReference>
<sequence length="238" mass="26573">MSDLLHLPEIDTASRPSVTDQVYETLLAEIVDLKLPPGAKISEVEVAGQMGVSRQPVRDAFFRLSKQGFLTIRPQRATIISLIDPAAVMRARFIRAAIEAETVRLACAHLTEADMQALEALLDEQRAAVEAGDRAQFHLLDDAFHRGICERIGRGHVWTTILEHKMQTDRVRLLSLAFAAPDAFGDHLRVMAAMRSRDAAATMAAMRDHLSRIKTQILRIRADNLPYFVPEELDPSGW</sequence>
<evidence type="ECO:0000256" key="3">
    <source>
        <dbReference type="ARBA" id="ARBA00023163"/>
    </source>
</evidence>
<dbReference type="InterPro" id="IPR011711">
    <property type="entry name" value="GntR_C"/>
</dbReference>
<dbReference type="SUPFAM" id="SSF48008">
    <property type="entry name" value="GntR ligand-binding domain-like"/>
    <property type="match status" value="1"/>
</dbReference>
<dbReference type="PANTHER" id="PTHR43537:SF6">
    <property type="entry name" value="HTH-TYPE TRANSCRIPTIONAL REPRESSOR RSPR"/>
    <property type="match status" value="1"/>
</dbReference>
<dbReference type="GO" id="GO:0003677">
    <property type="term" value="F:DNA binding"/>
    <property type="evidence" value="ECO:0007669"/>
    <property type="project" value="UniProtKB-KW"/>
</dbReference>
<dbReference type="Gene3D" id="1.20.120.530">
    <property type="entry name" value="GntR ligand-binding domain-like"/>
    <property type="match status" value="1"/>
</dbReference>
<gene>
    <name evidence="5" type="ORF">JL811_08030</name>
</gene>
<reference evidence="5" key="1">
    <citation type="submission" date="2021-01" db="EMBL/GenBank/DDBJ databases">
        <title>Tabrizicola alba sp. nov. a motile alkaliphilic bacterium isolated from a soda lake.</title>
        <authorList>
            <person name="Szuroczki S."/>
            <person name="Abbaszade G."/>
            <person name="Schumann P."/>
            <person name="Toth E."/>
        </authorList>
    </citation>
    <scope>NUCLEOTIDE SEQUENCE</scope>
    <source>
        <strain evidence="5">DMG-N-6</strain>
    </source>
</reference>
<keyword evidence="2" id="KW-0238">DNA-binding</keyword>
<feature type="domain" description="HTH gntR-type" evidence="4">
    <location>
        <begin position="16"/>
        <end position="83"/>
    </location>
</feature>
<dbReference type="AlphaFoldDB" id="A0A8K0V7I1"/>
<dbReference type="InterPro" id="IPR000524">
    <property type="entry name" value="Tscrpt_reg_HTH_GntR"/>
</dbReference>
<dbReference type="Pfam" id="PF00392">
    <property type="entry name" value="GntR"/>
    <property type="match status" value="1"/>
</dbReference>
<evidence type="ECO:0000313" key="6">
    <source>
        <dbReference type="Proteomes" id="UP000648908"/>
    </source>
</evidence>
<dbReference type="SMART" id="SM00345">
    <property type="entry name" value="HTH_GNTR"/>
    <property type="match status" value="1"/>
</dbReference>
<keyword evidence="3" id="KW-0804">Transcription</keyword>
<keyword evidence="1" id="KW-0805">Transcription regulation</keyword>
<comment type="caution">
    <text evidence="5">The sequence shown here is derived from an EMBL/GenBank/DDBJ whole genome shotgun (WGS) entry which is preliminary data.</text>
</comment>
<name>A0A8K0V7I1_9RHOB</name>
<dbReference type="SMART" id="SM00895">
    <property type="entry name" value="FCD"/>
    <property type="match status" value="1"/>
</dbReference>
<organism evidence="5 6">
    <name type="scientific">Szabonella alba</name>
    <dbReference type="NCBI Taxonomy" id="2804194"/>
    <lineage>
        <taxon>Bacteria</taxon>
        <taxon>Pseudomonadati</taxon>
        <taxon>Pseudomonadota</taxon>
        <taxon>Alphaproteobacteria</taxon>
        <taxon>Rhodobacterales</taxon>
        <taxon>Paracoccaceae</taxon>
        <taxon>Szabonella</taxon>
    </lineage>
</organism>
<dbReference type="RefSeq" id="WP_202687998.1">
    <property type="nucleotide sequence ID" value="NZ_JAESVN010000003.1"/>
</dbReference>
<dbReference type="Gene3D" id="1.10.10.10">
    <property type="entry name" value="Winged helix-like DNA-binding domain superfamily/Winged helix DNA-binding domain"/>
    <property type="match status" value="1"/>
</dbReference>
<evidence type="ECO:0000256" key="1">
    <source>
        <dbReference type="ARBA" id="ARBA00023015"/>
    </source>
</evidence>
<evidence type="ECO:0000313" key="5">
    <source>
        <dbReference type="EMBL" id="MBL4917169.1"/>
    </source>
</evidence>
<dbReference type="GO" id="GO:0003700">
    <property type="term" value="F:DNA-binding transcription factor activity"/>
    <property type="evidence" value="ECO:0007669"/>
    <property type="project" value="InterPro"/>
</dbReference>
<protein>
    <submittedName>
        <fullName evidence="5">GntR family transcriptional regulator</fullName>
    </submittedName>
</protein>
<evidence type="ECO:0000259" key="4">
    <source>
        <dbReference type="PROSITE" id="PS50949"/>
    </source>
</evidence>
<dbReference type="PANTHER" id="PTHR43537">
    <property type="entry name" value="TRANSCRIPTIONAL REGULATOR, GNTR FAMILY"/>
    <property type="match status" value="1"/>
</dbReference>
<dbReference type="InterPro" id="IPR036390">
    <property type="entry name" value="WH_DNA-bd_sf"/>
</dbReference>
<dbReference type="InterPro" id="IPR036388">
    <property type="entry name" value="WH-like_DNA-bd_sf"/>
</dbReference>
<accession>A0A8K0V7I1</accession>
<proteinExistence type="predicted"/>
<evidence type="ECO:0000256" key="2">
    <source>
        <dbReference type="ARBA" id="ARBA00023125"/>
    </source>
</evidence>
<dbReference type="PROSITE" id="PS50949">
    <property type="entry name" value="HTH_GNTR"/>
    <property type="match status" value="1"/>
</dbReference>
<dbReference type="EMBL" id="JAESVN010000003">
    <property type="protein sequence ID" value="MBL4917169.1"/>
    <property type="molecule type" value="Genomic_DNA"/>
</dbReference>
<dbReference type="CDD" id="cd07377">
    <property type="entry name" value="WHTH_GntR"/>
    <property type="match status" value="1"/>
</dbReference>
<dbReference type="SUPFAM" id="SSF46785">
    <property type="entry name" value="Winged helix' DNA-binding domain"/>
    <property type="match status" value="1"/>
</dbReference>
<dbReference type="InterPro" id="IPR008920">
    <property type="entry name" value="TF_FadR/GntR_C"/>
</dbReference>
<keyword evidence="6" id="KW-1185">Reference proteome</keyword>
<dbReference type="Pfam" id="PF07729">
    <property type="entry name" value="FCD"/>
    <property type="match status" value="1"/>
</dbReference>